<dbReference type="SUPFAM" id="SSF50249">
    <property type="entry name" value="Nucleic acid-binding proteins"/>
    <property type="match status" value="1"/>
</dbReference>
<evidence type="ECO:0000313" key="5">
    <source>
        <dbReference type="EMBL" id="CAB4605141.1"/>
    </source>
</evidence>
<dbReference type="GO" id="GO:0003743">
    <property type="term" value="F:translation initiation factor activity"/>
    <property type="evidence" value="ECO:0007669"/>
    <property type="project" value="UniProtKB-KW"/>
</dbReference>
<dbReference type="Pfam" id="PF01176">
    <property type="entry name" value="eIF-1a"/>
    <property type="match status" value="1"/>
</dbReference>
<dbReference type="InterPro" id="IPR012340">
    <property type="entry name" value="NA-bd_OB-fold"/>
</dbReference>
<evidence type="ECO:0000256" key="1">
    <source>
        <dbReference type="ARBA" id="ARBA00010939"/>
    </source>
</evidence>
<dbReference type="InterPro" id="IPR003029">
    <property type="entry name" value="S1_domain"/>
</dbReference>
<dbReference type="GO" id="GO:0005829">
    <property type="term" value="C:cytosol"/>
    <property type="evidence" value="ECO:0007669"/>
    <property type="project" value="TreeGrafter"/>
</dbReference>
<accession>A0A6J6GV02</accession>
<dbReference type="InterPro" id="IPR004368">
    <property type="entry name" value="TIF_IF1"/>
</dbReference>
<keyword evidence="3" id="KW-0648">Protein biosynthesis</keyword>
<evidence type="ECO:0000256" key="2">
    <source>
        <dbReference type="ARBA" id="ARBA00022540"/>
    </source>
</evidence>
<evidence type="ECO:0000256" key="3">
    <source>
        <dbReference type="ARBA" id="ARBA00022917"/>
    </source>
</evidence>
<dbReference type="SMART" id="SM00316">
    <property type="entry name" value="S1"/>
    <property type="match status" value="1"/>
</dbReference>
<dbReference type="AlphaFoldDB" id="A0A6J6GV02"/>
<reference evidence="5" key="1">
    <citation type="submission" date="2020-05" db="EMBL/GenBank/DDBJ databases">
        <authorList>
            <person name="Chiriac C."/>
            <person name="Salcher M."/>
            <person name="Ghai R."/>
            <person name="Kavagutti S V."/>
        </authorList>
    </citation>
    <scope>NUCLEOTIDE SEQUENCE</scope>
</reference>
<dbReference type="PANTHER" id="PTHR33370">
    <property type="entry name" value="TRANSLATION INITIATION FACTOR IF-1, CHLOROPLASTIC"/>
    <property type="match status" value="1"/>
</dbReference>
<dbReference type="GO" id="GO:0043022">
    <property type="term" value="F:ribosome binding"/>
    <property type="evidence" value="ECO:0007669"/>
    <property type="project" value="TreeGrafter"/>
</dbReference>
<dbReference type="Gene3D" id="2.40.50.140">
    <property type="entry name" value="Nucleic acid-binding proteins"/>
    <property type="match status" value="1"/>
</dbReference>
<gene>
    <name evidence="5" type="ORF">UFOPK1824_01003</name>
</gene>
<dbReference type="EMBL" id="CAEZUM010000073">
    <property type="protein sequence ID" value="CAB4605141.1"/>
    <property type="molecule type" value="Genomic_DNA"/>
</dbReference>
<dbReference type="GO" id="GO:0003723">
    <property type="term" value="F:RNA binding"/>
    <property type="evidence" value="ECO:0007669"/>
    <property type="project" value="InterPro"/>
</dbReference>
<name>A0A6J6GV02_9ZZZZ</name>
<comment type="similarity">
    <text evidence="1">Belongs to the IF-1 family.</text>
</comment>
<organism evidence="5">
    <name type="scientific">freshwater metagenome</name>
    <dbReference type="NCBI Taxonomy" id="449393"/>
    <lineage>
        <taxon>unclassified sequences</taxon>
        <taxon>metagenomes</taxon>
        <taxon>ecological metagenomes</taxon>
    </lineage>
</organism>
<dbReference type="CDD" id="cd04451">
    <property type="entry name" value="S1_IF1"/>
    <property type="match status" value="1"/>
</dbReference>
<dbReference type="NCBIfam" id="TIGR00008">
    <property type="entry name" value="infA"/>
    <property type="match status" value="1"/>
</dbReference>
<proteinExistence type="inferred from homology"/>
<dbReference type="PROSITE" id="PS50832">
    <property type="entry name" value="S1_IF1_TYPE"/>
    <property type="match status" value="1"/>
</dbReference>
<keyword evidence="2" id="KW-0396">Initiation factor</keyword>
<dbReference type="InterPro" id="IPR006196">
    <property type="entry name" value="RNA-binding_domain_S1_IF1"/>
</dbReference>
<dbReference type="FunFam" id="2.40.50.140:FF:000002">
    <property type="entry name" value="Translation initiation factor IF-1"/>
    <property type="match status" value="1"/>
</dbReference>
<sequence length="73" mass="8254">MASKDGAIEIEGSVAEALPNAMFRVELPNGHKILAHISGKMRKNYIRILPGDRVIVELSPYDLTRGRIIYRYK</sequence>
<dbReference type="PANTHER" id="PTHR33370:SF1">
    <property type="entry name" value="TRANSLATION INITIATION FACTOR IF-1, CHLOROPLASTIC"/>
    <property type="match status" value="1"/>
</dbReference>
<dbReference type="HAMAP" id="MF_00075">
    <property type="entry name" value="IF_1"/>
    <property type="match status" value="1"/>
</dbReference>
<evidence type="ECO:0000259" key="4">
    <source>
        <dbReference type="PROSITE" id="PS50832"/>
    </source>
</evidence>
<protein>
    <submittedName>
        <fullName evidence="5">Unannotated protein</fullName>
    </submittedName>
</protein>
<feature type="domain" description="S1-like" evidence="4">
    <location>
        <begin position="1"/>
        <end position="73"/>
    </location>
</feature>